<dbReference type="EMBL" id="JBFWIC010000049">
    <property type="protein sequence ID" value="MEZ0476763.1"/>
    <property type="molecule type" value="Genomic_DNA"/>
</dbReference>
<name>A0ABV4HXC1_9GAMM</name>
<dbReference type="InterPro" id="IPR050326">
    <property type="entry name" value="NAD_dep_DNA_ligaseB"/>
</dbReference>
<organism evidence="7 8">
    <name type="scientific">Luteimonas salinilitoris</name>
    <dbReference type="NCBI Taxonomy" id="3237697"/>
    <lineage>
        <taxon>Bacteria</taxon>
        <taxon>Pseudomonadati</taxon>
        <taxon>Pseudomonadota</taxon>
        <taxon>Gammaproteobacteria</taxon>
        <taxon>Lysobacterales</taxon>
        <taxon>Lysobacteraceae</taxon>
        <taxon>Luteimonas</taxon>
    </lineage>
</organism>
<dbReference type="CDD" id="cd07896">
    <property type="entry name" value="Adenylation_kDNA_ligase_like"/>
    <property type="match status" value="1"/>
</dbReference>
<dbReference type="SUPFAM" id="SSF56091">
    <property type="entry name" value="DNA ligase/mRNA capping enzyme, catalytic domain"/>
    <property type="match status" value="1"/>
</dbReference>
<keyword evidence="5" id="KW-0732">Signal</keyword>
<dbReference type="Pfam" id="PF14743">
    <property type="entry name" value="DNA_ligase_OB_2"/>
    <property type="match status" value="1"/>
</dbReference>
<dbReference type="PANTHER" id="PTHR47810">
    <property type="entry name" value="DNA LIGASE"/>
    <property type="match status" value="1"/>
</dbReference>
<dbReference type="SUPFAM" id="SSF50249">
    <property type="entry name" value="Nucleic acid-binding proteins"/>
    <property type="match status" value="1"/>
</dbReference>
<evidence type="ECO:0000256" key="1">
    <source>
        <dbReference type="ARBA" id="ARBA00022598"/>
    </source>
</evidence>
<evidence type="ECO:0000313" key="8">
    <source>
        <dbReference type="Proteomes" id="UP001566331"/>
    </source>
</evidence>
<dbReference type="Proteomes" id="UP001566331">
    <property type="component" value="Unassembled WGS sequence"/>
</dbReference>
<evidence type="ECO:0000313" key="7">
    <source>
        <dbReference type="EMBL" id="MEZ0476763.1"/>
    </source>
</evidence>
<evidence type="ECO:0000256" key="4">
    <source>
        <dbReference type="ARBA" id="ARBA00023204"/>
    </source>
</evidence>
<feature type="domain" description="DNA ligase OB-like" evidence="6">
    <location>
        <begin position="217"/>
        <end position="281"/>
    </location>
</feature>
<keyword evidence="8" id="KW-1185">Reference proteome</keyword>
<dbReference type="Gene3D" id="3.30.470.30">
    <property type="entry name" value="DNA ligase/mRNA capping enzyme"/>
    <property type="match status" value="1"/>
</dbReference>
<dbReference type="NCBIfam" id="NF006592">
    <property type="entry name" value="PRK09125.1"/>
    <property type="match status" value="1"/>
</dbReference>
<gene>
    <name evidence="7" type="ORF">AB6713_19445</name>
</gene>
<accession>A0ABV4HXC1</accession>
<reference evidence="7 8" key="1">
    <citation type="submission" date="2024-07" db="EMBL/GenBank/DDBJ databases">
        <title>Luteimonas salilacus sp. nov., isolated from the shore soil of Salt Lake in Tibet of China.</title>
        <authorList>
            <person name="Zhang X."/>
            <person name="Li A."/>
        </authorList>
    </citation>
    <scope>NUCLEOTIDE SEQUENCE [LARGE SCALE GENOMIC DNA]</scope>
    <source>
        <strain evidence="7 8">B3-2-R+30</strain>
    </source>
</reference>
<evidence type="ECO:0000259" key="6">
    <source>
        <dbReference type="Pfam" id="PF14743"/>
    </source>
</evidence>
<dbReference type="EC" id="6.5.1.1" evidence="7"/>
<evidence type="ECO:0000256" key="5">
    <source>
        <dbReference type="SAM" id="SignalP"/>
    </source>
</evidence>
<keyword evidence="2" id="KW-0235">DNA replication</keyword>
<dbReference type="GO" id="GO:0003910">
    <property type="term" value="F:DNA ligase (ATP) activity"/>
    <property type="evidence" value="ECO:0007669"/>
    <property type="project" value="UniProtKB-EC"/>
</dbReference>
<dbReference type="InterPro" id="IPR012340">
    <property type="entry name" value="NA-bd_OB-fold"/>
</dbReference>
<sequence>MALRWCLVVLLSCLLAPPSAPAAPTGAAPPRLMLASRYDAGIDVSAYWVSEKLDGVRGRWDGRALWTRGGHRIDAPDWFVAGWPREPMDGELWIGCGRFEEVSGTVRARAAGDAAWRRVRFMVFDLPGHGGRFGQRVLRMRTLLGERGIAWLQPVAQERFADADALQAHLQAVVAAGGEGLMLHHRDARYRAGRSDALLKLKPFEDAEARVVGHTAGKGKYAGMVGALVVERADGLRFRLGSGLSDAQRAAPPAIGSHVTYRYNGLTANGVPRFARFLRVRDELPPPDPE</sequence>
<proteinExistence type="predicted"/>
<feature type="signal peptide" evidence="5">
    <location>
        <begin position="1"/>
        <end position="22"/>
    </location>
</feature>
<dbReference type="InterPro" id="IPR029319">
    <property type="entry name" value="DNA_ligase_OB"/>
</dbReference>
<dbReference type="Gene3D" id="2.40.50.140">
    <property type="entry name" value="Nucleic acid-binding proteins"/>
    <property type="match status" value="1"/>
</dbReference>
<keyword evidence="3" id="KW-0227">DNA damage</keyword>
<dbReference type="RefSeq" id="WP_370564571.1">
    <property type="nucleotide sequence ID" value="NZ_JBFWIB010000009.1"/>
</dbReference>
<evidence type="ECO:0000256" key="3">
    <source>
        <dbReference type="ARBA" id="ARBA00022763"/>
    </source>
</evidence>
<comment type="caution">
    <text evidence="7">The sequence shown here is derived from an EMBL/GenBank/DDBJ whole genome shotgun (WGS) entry which is preliminary data.</text>
</comment>
<dbReference type="CDD" id="cd08041">
    <property type="entry name" value="OBF_kDNA_ligase_like"/>
    <property type="match status" value="1"/>
</dbReference>
<dbReference type="PANTHER" id="PTHR47810:SF1">
    <property type="entry name" value="DNA LIGASE B"/>
    <property type="match status" value="1"/>
</dbReference>
<dbReference type="Gene3D" id="3.30.1490.70">
    <property type="match status" value="1"/>
</dbReference>
<keyword evidence="1 7" id="KW-0436">Ligase</keyword>
<feature type="chain" id="PRO_5047537601" evidence="5">
    <location>
        <begin position="23"/>
        <end position="290"/>
    </location>
</feature>
<keyword evidence="4" id="KW-0234">DNA repair</keyword>
<protein>
    <submittedName>
        <fullName evidence="7">DNA ligase</fullName>
        <ecNumber evidence="7">6.5.1.1</ecNumber>
    </submittedName>
</protein>
<evidence type="ECO:0000256" key="2">
    <source>
        <dbReference type="ARBA" id="ARBA00022705"/>
    </source>
</evidence>